<dbReference type="Proteomes" id="UP000054342">
    <property type="component" value="Unassembled WGS sequence"/>
</dbReference>
<keyword evidence="8" id="KW-1185">Reference proteome</keyword>
<keyword evidence="3" id="KW-0808">Transferase</keyword>
<feature type="transmembrane region" description="Helical" evidence="5">
    <location>
        <begin position="24"/>
        <end position="43"/>
    </location>
</feature>
<dbReference type="GO" id="GO:0016740">
    <property type="term" value="F:transferase activity"/>
    <property type="evidence" value="ECO:0007669"/>
    <property type="project" value="UniProtKB-KW"/>
</dbReference>
<dbReference type="InterPro" id="IPR050757">
    <property type="entry name" value="Collagen_mod_GT25"/>
</dbReference>
<evidence type="ECO:0000256" key="2">
    <source>
        <dbReference type="ARBA" id="ARBA00022676"/>
    </source>
</evidence>
<keyword evidence="5" id="KW-1133">Transmembrane helix</keyword>
<evidence type="ECO:0000313" key="8">
    <source>
        <dbReference type="Proteomes" id="UP000054342"/>
    </source>
</evidence>
<organism evidence="7 8">
    <name type="scientific">Exophiala xenobiotica</name>
    <dbReference type="NCBI Taxonomy" id="348802"/>
    <lineage>
        <taxon>Eukaryota</taxon>
        <taxon>Fungi</taxon>
        <taxon>Dikarya</taxon>
        <taxon>Ascomycota</taxon>
        <taxon>Pezizomycotina</taxon>
        <taxon>Eurotiomycetes</taxon>
        <taxon>Chaetothyriomycetidae</taxon>
        <taxon>Chaetothyriales</taxon>
        <taxon>Herpotrichiellaceae</taxon>
        <taxon>Exophiala</taxon>
    </lineage>
</organism>
<keyword evidence="5" id="KW-0472">Membrane</keyword>
<evidence type="ECO:0000256" key="1">
    <source>
        <dbReference type="ARBA" id="ARBA00006721"/>
    </source>
</evidence>
<dbReference type="GeneID" id="25329172"/>
<dbReference type="Pfam" id="PF01755">
    <property type="entry name" value="Glyco_transf_25"/>
    <property type="match status" value="1"/>
</dbReference>
<protein>
    <recommendedName>
        <fullName evidence="6">Glycosyl transferase family 25 domain-containing protein</fullName>
    </recommendedName>
</protein>
<dbReference type="OrthoDB" id="47375at2759"/>
<comment type="similarity">
    <text evidence="1">Belongs to the glycosyltransferase 25 family.</text>
</comment>
<name>A0A0D2F4Z3_9EURO</name>
<evidence type="ECO:0000256" key="3">
    <source>
        <dbReference type="ARBA" id="ARBA00022679"/>
    </source>
</evidence>
<dbReference type="RefSeq" id="XP_013315528.1">
    <property type="nucleotide sequence ID" value="XM_013460074.1"/>
</dbReference>
<feature type="region of interest" description="Disordered" evidence="4">
    <location>
        <begin position="396"/>
        <end position="430"/>
    </location>
</feature>
<dbReference type="HOGENOM" id="CLU_032992_1_0_1"/>
<dbReference type="PANTHER" id="PTHR10730:SF53">
    <property type="entry name" value="GLYCOSYLTRANSFERASE 25 FAMILY MEMBER"/>
    <property type="match status" value="1"/>
</dbReference>
<feature type="compositionally biased region" description="Basic residues" evidence="4">
    <location>
        <begin position="420"/>
        <end position="430"/>
    </location>
</feature>
<gene>
    <name evidence="7" type="ORF">PV05_07264</name>
</gene>
<keyword evidence="5" id="KW-0812">Transmembrane</keyword>
<evidence type="ECO:0000256" key="5">
    <source>
        <dbReference type="SAM" id="Phobius"/>
    </source>
</evidence>
<dbReference type="EMBL" id="KN847320">
    <property type="protein sequence ID" value="KIW54944.1"/>
    <property type="molecule type" value="Genomic_DNA"/>
</dbReference>
<evidence type="ECO:0000313" key="7">
    <source>
        <dbReference type="EMBL" id="KIW54944.1"/>
    </source>
</evidence>
<feature type="region of interest" description="Disordered" evidence="4">
    <location>
        <begin position="235"/>
        <end position="254"/>
    </location>
</feature>
<dbReference type="InterPro" id="IPR002654">
    <property type="entry name" value="Glyco_trans_25"/>
</dbReference>
<proteinExistence type="inferred from homology"/>
<accession>A0A0D2F4Z3</accession>
<dbReference type="CDD" id="cd06532">
    <property type="entry name" value="Glyco_transf_25"/>
    <property type="match status" value="1"/>
</dbReference>
<dbReference type="AlphaFoldDB" id="A0A0D2F4Z3"/>
<evidence type="ECO:0000259" key="6">
    <source>
        <dbReference type="Pfam" id="PF01755"/>
    </source>
</evidence>
<dbReference type="PANTHER" id="PTHR10730">
    <property type="entry name" value="PROCOLLAGEN-LYSINE,2-OXOGLUTARATE 5-DIOXYGENASE/GLYCOSYLTRANSFERASE 25 FAMILY MEMBER"/>
    <property type="match status" value="1"/>
</dbReference>
<keyword evidence="2" id="KW-0328">Glycosyltransferase</keyword>
<evidence type="ECO:0000256" key="4">
    <source>
        <dbReference type="SAM" id="MobiDB-lite"/>
    </source>
</evidence>
<reference evidence="7 8" key="1">
    <citation type="submission" date="2015-01" db="EMBL/GenBank/DDBJ databases">
        <title>The Genome Sequence of Exophiala xenobiotica CBS118157.</title>
        <authorList>
            <consortium name="The Broad Institute Genomics Platform"/>
            <person name="Cuomo C."/>
            <person name="de Hoog S."/>
            <person name="Gorbushina A."/>
            <person name="Stielow B."/>
            <person name="Teixiera M."/>
            <person name="Abouelleil A."/>
            <person name="Chapman S.B."/>
            <person name="Priest M."/>
            <person name="Young S.K."/>
            <person name="Wortman J."/>
            <person name="Nusbaum C."/>
            <person name="Birren B."/>
        </authorList>
    </citation>
    <scope>NUCLEOTIDE SEQUENCE [LARGE SCALE GENOMIC DNA]</scope>
    <source>
        <strain evidence="7 8">CBS 118157</strain>
    </source>
</reference>
<sequence>MGVWASENSALQNTKAVILRRGRGGIAIVILISVFFILALFSFPSSSIPYDVSRSARSNFNIHAFKDNLNHIRNSTLGFQKIFGINLPERSDKRDATLLQGKVTNFTIDWVDGVVGSEVSPKALPYGLTSSQTFERKPGSVGCWRAHLNIYTRMIEQGIQTALILEDDADWDIGLKSQLVEFARGSRWLLDSDNKAKGSPYGDNWDILWFGHCHSEARRSDNRRWVIPHDPTVPPRSVRTSFQQPDMSPWEQGDSPDLQTRIVHRMHWGYCTAGYAISLRGAERMVYAASLVPNNKSIDMNMGDMCAEFVFPDFTCIAPFPRLIGVARAAGSTVKNSDIADIDPDKAQVNEKDRTENLMFSVRHNIRRILNGETTFHSFFSNPSGDLLTLGEITRARGHPETLKPRPKKAMEEQKEHGEKRRHLKYLWRR</sequence>
<feature type="compositionally biased region" description="Basic and acidic residues" evidence="4">
    <location>
        <begin position="396"/>
        <end position="419"/>
    </location>
</feature>
<feature type="domain" description="Glycosyl transferase family 25" evidence="6">
    <location>
        <begin position="80"/>
        <end position="292"/>
    </location>
</feature>